<evidence type="ECO:0000313" key="2">
    <source>
        <dbReference type="EMBL" id="MFC4494765.1"/>
    </source>
</evidence>
<feature type="domain" description="Solute-binding protein family 5" evidence="1">
    <location>
        <begin position="89"/>
        <end position="457"/>
    </location>
</feature>
<dbReference type="InterPro" id="IPR000914">
    <property type="entry name" value="SBP_5_dom"/>
</dbReference>
<dbReference type="Gene3D" id="3.40.190.10">
    <property type="entry name" value="Periplasmic binding protein-like II"/>
    <property type="match status" value="1"/>
</dbReference>
<dbReference type="EMBL" id="JBHSFH010000006">
    <property type="protein sequence ID" value="MFC4494765.1"/>
    <property type="molecule type" value="Genomic_DNA"/>
</dbReference>
<reference evidence="3" key="1">
    <citation type="journal article" date="2019" name="Int. J. Syst. Evol. Microbiol.">
        <title>The Global Catalogue of Microorganisms (GCM) 10K type strain sequencing project: providing services to taxonomists for standard genome sequencing and annotation.</title>
        <authorList>
            <consortium name="The Broad Institute Genomics Platform"/>
            <consortium name="The Broad Institute Genome Sequencing Center for Infectious Disease"/>
            <person name="Wu L."/>
            <person name="Ma J."/>
        </authorList>
    </citation>
    <scope>NUCLEOTIDE SEQUENCE [LARGE SCALE GENOMIC DNA]</scope>
    <source>
        <strain evidence="3">CGMCC 4.7357</strain>
    </source>
</reference>
<dbReference type="CDD" id="cd08509">
    <property type="entry name" value="PBP2_TmCBP_oligosaccharides_like"/>
    <property type="match status" value="1"/>
</dbReference>
<dbReference type="Proteomes" id="UP001595997">
    <property type="component" value="Unassembled WGS sequence"/>
</dbReference>
<name>A0ABV9A7M5_9ACTN</name>
<protein>
    <submittedName>
        <fullName evidence="2">ABC transporter substrate-binding protein</fullName>
    </submittedName>
</protein>
<dbReference type="Gene3D" id="3.10.105.10">
    <property type="entry name" value="Dipeptide-binding Protein, Domain 3"/>
    <property type="match status" value="1"/>
</dbReference>
<dbReference type="PROSITE" id="PS51257">
    <property type="entry name" value="PROKAR_LIPOPROTEIN"/>
    <property type="match status" value="1"/>
</dbReference>
<dbReference type="InterPro" id="IPR030678">
    <property type="entry name" value="Peptide/Ni-bd"/>
</dbReference>
<dbReference type="RefSeq" id="WP_386446429.1">
    <property type="nucleotide sequence ID" value="NZ_JBHSFH010000006.1"/>
</dbReference>
<accession>A0ABV9A7M5</accession>
<dbReference type="Pfam" id="PF00496">
    <property type="entry name" value="SBP_bac_5"/>
    <property type="match status" value="1"/>
</dbReference>
<dbReference type="PANTHER" id="PTHR30290">
    <property type="entry name" value="PERIPLASMIC BINDING COMPONENT OF ABC TRANSPORTER"/>
    <property type="match status" value="1"/>
</dbReference>
<gene>
    <name evidence="2" type="ORF">ACFPA8_11540</name>
</gene>
<organism evidence="2 3">
    <name type="scientific">Streptomyces ovatisporus</name>
    <dbReference type="NCBI Taxonomy" id="1128682"/>
    <lineage>
        <taxon>Bacteria</taxon>
        <taxon>Bacillati</taxon>
        <taxon>Actinomycetota</taxon>
        <taxon>Actinomycetes</taxon>
        <taxon>Kitasatosporales</taxon>
        <taxon>Streptomycetaceae</taxon>
        <taxon>Streptomyces</taxon>
    </lineage>
</organism>
<sequence length="556" mass="61560">MSRPRSTTTALVAGTAVVSLLLSGCTGTEGAGEATGAGGRIDYLNLGDFGGGAAPKPNYNPYLDALELSSTQYMYERLYIVEGNSCKEKPWLASAYEWEDPETLVFDIRPKVKWNDGKAFTAEDVAFTFDMLKKHSALDTTGSAAKLKSVEARGEKAVFTFKEPGASAFTSITEVPIVPEHIWSKVKDPTTFTNAKNPVGTGPMKMKSFSPKQLVTERNPRYWQADKVKVNELRFNKTDAGGQVEQLKLSRGEYDQQGLYVPDIEKTYVKRDPEHHKYWYAPGGAVSVYMNLTKAPFDDVRFRRALTKAYDHQKVVSKAQLGYVTHASQSGLIVPGQKDFLPRGLQDEGRIGYDPKAASSALTKAGYKRDSEGRRLGKDGKPISFSFKVPGSYNDWVASAEILTDNMKALGLQVEMETPTPKSQEEDRATGNYDMTFGVLPGSCNNYNNFADPLSSEKTAPVGEKAPSNTVRWKDARTDKLLKQLRLTVDRDEQEKAVAGLVDVMMTDVPMIPIWYGAKWFQYKTTKAVGWPNENDPYAAAGDNLVWLTHLKPARD</sequence>
<evidence type="ECO:0000259" key="1">
    <source>
        <dbReference type="Pfam" id="PF00496"/>
    </source>
</evidence>
<comment type="caution">
    <text evidence="2">The sequence shown here is derived from an EMBL/GenBank/DDBJ whole genome shotgun (WGS) entry which is preliminary data.</text>
</comment>
<proteinExistence type="predicted"/>
<dbReference type="PIRSF" id="PIRSF002741">
    <property type="entry name" value="MppA"/>
    <property type="match status" value="1"/>
</dbReference>
<dbReference type="Gene3D" id="3.90.76.10">
    <property type="entry name" value="Dipeptide-binding Protein, Domain 1"/>
    <property type="match status" value="1"/>
</dbReference>
<keyword evidence="3" id="KW-1185">Reference proteome</keyword>
<evidence type="ECO:0000313" key="3">
    <source>
        <dbReference type="Proteomes" id="UP001595997"/>
    </source>
</evidence>
<dbReference type="SUPFAM" id="SSF53850">
    <property type="entry name" value="Periplasmic binding protein-like II"/>
    <property type="match status" value="1"/>
</dbReference>
<dbReference type="InterPro" id="IPR039424">
    <property type="entry name" value="SBP_5"/>
</dbReference>